<dbReference type="Pfam" id="PF04617">
    <property type="entry name" value="Hox9_act"/>
    <property type="match status" value="1"/>
</dbReference>
<evidence type="ECO:0000256" key="3">
    <source>
        <dbReference type="ARBA" id="ARBA00022473"/>
    </source>
</evidence>
<evidence type="ECO:0000313" key="9">
    <source>
        <dbReference type="Proteomes" id="UP001460270"/>
    </source>
</evidence>
<gene>
    <name evidence="8" type="ORF">WMY93_001806</name>
</gene>
<accession>A0AAW0Q0C5</accession>
<reference evidence="9" key="1">
    <citation type="submission" date="2024-04" db="EMBL/GenBank/DDBJ databases">
        <title>Salinicola lusitanus LLJ914,a marine bacterium isolated from the Okinawa Trough.</title>
        <authorList>
            <person name="Li J."/>
        </authorList>
    </citation>
    <scope>NUCLEOTIDE SEQUENCE [LARGE SCALE GENOMIC DNA]</scope>
</reference>
<protein>
    <recommendedName>
        <fullName evidence="7">Hox9 N-terminal activation domain-containing protein</fullName>
    </recommendedName>
</protein>
<dbReference type="PANTHER" id="PTHR45970:SF5">
    <property type="entry name" value="HOMEOBOX PROTEIN HOX-B9"/>
    <property type="match status" value="1"/>
</dbReference>
<evidence type="ECO:0000256" key="6">
    <source>
        <dbReference type="SAM" id="MobiDB-lite"/>
    </source>
</evidence>
<dbReference type="GO" id="GO:0009952">
    <property type="term" value="P:anterior/posterior pattern specification"/>
    <property type="evidence" value="ECO:0007669"/>
    <property type="project" value="TreeGrafter"/>
</dbReference>
<comment type="subcellular location">
    <subcellularLocation>
        <location evidence="2">Nucleus</location>
    </subcellularLocation>
</comment>
<feature type="domain" description="Hox9 N-terminal activation" evidence="7">
    <location>
        <begin position="1"/>
        <end position="195"/>
    </location>
</feature>
<dbReference type="InterPro" id="IPR006711">
    <property type="entry name" value="Hox9_activation_N"/>
</dbReference>
<dbReference type="GO" id="GO:0006357">
    <property type="term" value="P:regulation of transcription by RNA polymerase II"/>
    <property type="evidence" value="ECO:0007669"/>
    <property type="project" value="TreeGrafter"/>
</dbReference>
<organism evidence="8 9">
    <name type="scientific">Mugilogobius chulae</name>
    <name type="common">yellowstripe goby</name>
    <dbReference type="NCBI Taxonomy" id="88201"/>
    <lineage>
        <taxon>Eukaryota</taxon>
        <taxon>Metazoa</taxon>
        <taxon>Chordata</taxon>
        <taxon>Craniata</taxon>
        <taxon>Vertebrata</taxon>
        <taxon>Euteleostomi</taxon>
        <taxon>Actinopterygii</taxon>
        <taxon>Neopterygii</taxon>
        <taxon>Teleostei</taxon>
        <taxon>Neoteleostei</taxon>
        <taxon>Acanthomorphata</taxon>
        <taxon>Gobiaria</taxon>
        <taxon>Gobiiformes</taxon>
        <taxon>Gobioidei</taxon>
        <taxon>Gobiidae</taxon>
        <taxon>Gobionellinae</taxon>
        <taxon>Mugilogobius</taxon>
    </lineage>
</organism>
<comment type="function">
    <text evidence="1">Sequence-specific transcription factor which is part of a developmental regulatory system that provides cells with specific positional identities on the anterior-posterior axis.</text>
</comment>
<dbReference type="GO" id="GO:0005634">
    <property type="term" value="C:nucleus"/>
    <property type="evidence" value="ECO:0007669"/>
    <property type="project" value="UniProtKB-SubCell"/>
</dbReference>
<dbReference type="GO" id="GO:0006351">
    <property type="term" value="P:DNA-templated transcription"/>
    <property type="evidence" value="ECO:0007669"/>
    <property type="project" value="InterPro"/>
</dbReference>
<evidence type="ECO:0000313" key="8">
    <source>
        <dbReference type="EMBL" id="KAK7938480.1"/>
    </source>
</evidence>
<keyword evidence="4" id="KW-0805">Transcription regulation</keyword>
<evidence type="ECO:0000256" key="4">
    <source>
        <dbReference type="ARBA" id="ARBA00023015"/>
    </source>
</evidence>
<dbReference type="GO" id="GO:0000978">
    <property type="term" value="F:RNA polymerase II cis-regulatory region sequence-specific DNA binding"/>
    <property type="evidence" value="ECO:0007669"/>
    <property type="project" value="TreeGrafter"/>
</dbReference>
<dbReference type="EMBL" id="JBBPFD010000002">
    <property type="protein sequence ID" value="KAK7938480.1"/>
    <property type="molecule type" value="Genomic_DNA"/>
</dbReference>
<dbReference type="AlphaFoldDB" id="A0AAW0Q0C5"/>
<feature type="region of interest" description="Disordered" evidence="6">
    <location>
        <begin position="39"/>
        <end position="61"/>
    </location>
</feature>
<name>A0AAW0Q0C5_9GOBI</name>
<dbReference type="GO" id="GO:0003700">
    <property type="term" value="F:DNA-binding transcription factor activity"/>
    <property type="evidence" value="ECO:0007669"/>
    <property type="project" value="TreeGrafter"/>
</dbReference>
<keyword evidence="5" id="KW-0804">Transcription</keyword>
<evidence type="ECO:0000256" key="2">
    <source>
        <dbReference type="ARBA" id="ARBA00004123"/>
    </source>
</evidence>
<dbReference type="GO" id="GO:0048704">
    <property type="term" value="P:embryonic skeletal system morphogenesis"/>
    <property type="evidence" value="ECO:0007669"/>
    <property type="project" value="TreeGrafter"/>
</dbReference>
<keyword evidence="9" id="KW-1185">Reference proteome</keyword>
<proteinExistence type="predicted"/>
<dbReference type="GO" id="GO:0009954">
    <property type="term" value="P:proximal/distal pattern formation"/>
    <property type="evidence" value="ECO:0007669"/>
    <property type="project" value="TreeGrafter"/>
</dbReference>
<comment type="caution">
    <text evidence="8">The sequence shown here is derived from an EMBL/GenBank/DDBJ whole genome shotgun (WGS) entry which is preliminary data.</text>
</comment>
<dbReference type="InterPro" id="IPR017112">
    <property type="entry name" value="HXA9/HXB9/HXC9"/>
</dbReference>
<keyword evidence="3" id="KW-0217">Developmental protein</keyword>
<sequence length="246" mass="26540">MAASGALSNYYVDSIISHESDELTGSRFPVPYASSVNPAQVSARQPGGISGTDHAADPYPSCSFQPKPPVFSSSWSPFSPHHGVYHPYLPAQHVPTAADSRYLRSWLDCAPARATEQHGQQVKLEPQLGHLSAELPGKLGAQHPMDSAYLLEPSAAESRELRELSHHQVSTIPGAGFEDSKDVCDAGEMDKDALDQKFYAAIKHEQRAGADPRLSLRVHPELAAVICGVMSRADPGHDPRCEPTSL</sequence>
<evidence type="ECO:0000256" key="1">
    <source>
        <dbReference type="ARBA" id="ARBA00003263"/>
    </source>
</evidence>
<evidence type="ECO:0000259" key="7">
    <source>
        <dbReference type="Pfam" id="PF04617"/>
    </source>
</evidence>
<dbReference type="PANTHER" id="PTHR45970">
    <property type="entry name" value="AGAP004664-PA"/>
    <property type="match status" value="1"/>
</dbReference>
<dbReference type="Proteomes" id="UP001460270">
    <property type="component" value="Unassembled WGS sequence"/>
</dbReference>
<evidence type="ECO:0000256" key="5">
    <source>
        <dbReference type="ARBA" id="ARBA00023163"/>
    </source>
</evidence>